<keyword evidence="6" id="KW-0282">Flagellum</keyword>
<dbReference type="SUPFAM" id="SSF64518">
    <property type="entry name" value="Phase 1 flagellin"/>
    <property type="match status" value="1"/>
</dbReference>
<dbReference type="PANTHER" id="PTHR42792">
    <property type="entry name" value="FLAGELLIN"/>
    <property type="match status" value="1"/>
</dbReference>
<dbReference type="AlphaFoldDB" id="A0A6A7K5S0"/>
<keyword evidence="3" id="KW-0975">Bacterial flagellum</keyword>
<dbReference type="GO" id="GO:0005198">
    <property type="term" value="F:structural molecule activity"/>
    <property type="evidence" value="ECO:0007669"/>
    <property type="project" value="InterPro"/>
</dbReference>
<dbReference type="InterPro" id="IPR046358">
    <property type="entry name" value="Flagellin_C"/>
</dbReference>
<dbReference type="GO" id="GO:0009424">
    <property type="term" value="C:bacterial-type flagellum hook"/>
    <property type="evidence" value="ECO:0007669"/>
    <property type="project" value="InterPro"/>
</dbReference>
<dbReference type="Pfam" id="PF00669">
    <property type="entry name" value="Flagellin_N"/>
    <property type="match status" value="1"/>
</dbReference>
<dbReference type="Pfam" id="PF00700">
    <property type="entry name" value="Flagellin_C"/>
    <property type="match status" value="1"/>
</dbReference>
<dbReference type="Proteomes" id="UP000440004">
    <property type="component" value="Unassembled WGS sequence"/>
</dbReference>
<evidence type="ECO:0000256" key="1">
    <source>
        <dbReference type="ARBA" id="ARBA00004365"/>
    </source>
</evidence>
<evidence type="ECO:0000256" key="3">
    <source>
        <dbReference type="ARBA" id="ARBA00023143"/>
    </source>
</evidence>
<evidence type="ECO:0000313" key="6">
    <source>
        <dbReference type="EMBL" id="MPW24768.1"/>
    </source>
</evidence>
<sequence>MRITDATLSNSFLRNLNRNLNQMQKYQNQLSSGKEVSKSSDNPMLVSKIMSLENNIMQNEQYNTNIKDSIGWVQTQDSALAGVTAGLQRIRDLIIYGANETLDTIDREAIKAEVAMEVEGIADVLNTNFDGRYIFAGQTTTTKPYSIVGNTLTYNEAANQGADKNIFREISKGVIIEIDTVGSSITSTDTATTEDLGELMNNIILALENGDTNALSGDILKDMDKHLENVIGVRSKVGATTNRLEAAESRNVSENLNLETLFSERAHIDIAEKYMEYSVMKTVYQASLSAGAMILQPSLLDYLR</sequence>
<organism evidence="6 7">
    <name type="scientific">Alkalibaculum sporogenes</name>
    <dbReference type="NCBI Taxonomy" id="2655001"/>
    <lineage>
        <taxon>Bacteria</taxon>
        <taxon>Bacillati</taxon>
        <taxon>Bacillota</taxon>
        <taxon>Clostridia</taxon>
        <taxon>Eubacteriales</taxon>
        <taxon>Eubacteriaceae</taxon>
        <taxon>Alkalibaculum</taxon>
    </lineage>
</organism>
<comment type="subcellular location">
    <subcellularLocation>
        <location evidence="1">Bacterial flagellum</location>
    </subcellularLocation>
</comment>
<name>A0A6A7K5S0_9FIRM</name>
<protein>
    <submittedName>
        <fullName evidence="6">Flagellar hook-associated protein 3</fullName>
    </submittedName>
</protein>
<dbReference type="PANTHER" id="PTHR42792:SF1">
    <property type="entry name" value="FLAGELLAR HOOK-ASSOCIATED PROTEIN 3"/>
    <property type="match status" value="1"/>
</dbReference>
<comment type="caution">
    <text evidence="6">The sequence shown here is derived from an EMBL/GenBank/DDBJ whole genome shotgun (WGS) entry which is preliminary data.</text>
</comment>
<dbReference type="NCBIfam" id="TIGR02550">
    <property type="entry name" value="flagell_flgL"/>
    <property type="match status" value="1"/>
</dbReference>
<feature type="domain" description="Flagellin N-terminal" evidence="4">
    <location>
        <begin position="7"/>
        <end position="140"/>
    </location>
</feature>
<evidence type="ECO:0000256" key="2">
    <source>
        <dbReference type="ARBA" id="ARBA00005709"/>
    </source>
</evidence>
<accession>A0A6A7K5S0</accession>
<keyword evidence="7" id="KW-1185">Reference proteome</keyword>
<dbReference type="InterPro" id="IPR001492">
    <property type="entry name" value="Flagellin"/>
</dbReference>
<evidence type="ECO:0000259" key="5">
    <source>
        <dbReference type="Pfam" id="PF00700"/>
    </source>
</evidence>
<evidence type="ECO:0000259" key="4">
    <source>
        <dbReference type="Pfam" id="PF00669"/>
    </source>
</evidence>
<keyword evidence="6" id="KW-0969">Cilium</keyword>
<reference evidence="6 7" key="1">
    <citation type="submission" date="2019-10" db="EMBL/GenBank/DDBJ databases">
        <title>Alkalibaculum tamaniensis sp.nov., a new alkaliphilic acetogen, isolated on methoxylated aromatics from a mud volcano.</title>
        <authorList>
            <person name="Khomyakova M.A."/>
            <person name="Merkel A.Y."/>
            <person name="Bonch-Osmolovskaya E.A."/>
            <person name="Slobodkin A.I."/>
        </authorList>
    </citation>
    <scope>NUCLEOTIDE SEQUENCE [LARGE SCALE GENOMIC DNA]</scope>
    <source>
        <strain evidence="6 7">M08DMB</strain>
    </source>
</reference>
<dbReference type="EMBL" id="WHNX01000004">
    <property type="protein sequence ID" value="MPW24768.1"/>
    <property type="molecule type" value="Genomic_DNA"/>
</dbReference>
<comment type="similarity">
    <text evidence="2">Belongs to the bacterial flagellin family.</text>
</comment>
<dbReference type="InterPro" id="IPR001029">
    <property type="entry name" value="Flagellin_N"/>
</dbReference>
<evidence type="ECO:0000313" key="7">
    <source>
        <dbReference type="Proteomes" id="UP000440004"/>
    </source>
</evidence>
<dbReference type="InterPro" id="IPR013384">
    <property type="entry name" value="Flagell_FlgL"/>
</dbReference>
<keyword evidence="6" id="KW-0966">Cell projection</keyword>
<dbReference type="Gene3D" id="1.20.1330.10">
    <property type="entry name" value="f41 fragment of flagellin, N-terminal domain"/>
    <property type="match status" value="1"/>
</dbReference>
<dbReference type="GO" id="GO:0071973">
    <property type="term" value="P:bacterial-type flagellum-dependent cell motility"/>
    <property type="evidence" value="ECO:0007669"/>
    <property type="project" value="InterPro"/>
</dbReference>
<gene>
    <name evidence="6" type="primary">flgL</name>
    <name evidence="6" type="ORF">GC105_03055</name>
</gene>
<feature type="domain" description="Flagellin C-terminal" evidence="5">
    <location>
        <begin position="222"/>
        <end position="303"/>
    </location>
</feature>
<dbReference type="RefSeq" id="WP_152801574.1">
    <property type="nucleotide sequence ID" value="NZ_WHNX01000004.1"/>
</dbReference>
<proteinExistence type="inferred from homology"/>